<evidence type="ECO:0000256" key="3">
    <source>
        <dbReference type="ARBA" id="ARBA00023122"/>
    </source>
</evidence>
<dbReference type="GO" id="GO:0005975">
    <property type="term" value="P:carbohydrate metabolic process"/>
    <property type="evidence" value="ECO:0007669"/>
    <property type="project" value="InterPro"/>
</dbReference>
<name>A0AB73TUX4_ENTFC</name>
<keyword evidence="5" id="KW-0479">Metal-binding</keyword>
<evidence type="ECO:0000259" key="8">
    <source>
        <dbReference type="PROSITE" id="PS51371"/>
    </source>
</evidence>
<dbReference type="NCBIfam" id="TIGR00393">
    <property type="entry name" value="kpsF"/>
    <property type="match status" value="1"/>
</dbReference>
<dbReference type="InterPro" id="IPR004800">
    <property type="entry name" value="KdsD/KpsF-type"/>
</dbReference>
<evidence type="ECO:0000256" key="6">
    <source>
        <dbReference type="PIRSR" id="PIRSR004692-3"/>
    </source>
</evidence>
<evidence type="ECO:0008006" key="12">
    <source>
        <dbReference type="Google" id="ProtNLM"/>
    </source>
</evidence>
<feature type="site" description="Catalytically relevant" evidence="6">
    <location>
        <position position="143"/>
    </location>
</feature>
<keyword evidence="5" id="KW-0862">Zinc</keyword>
<feature type="site" description="Catalytically relevant" evidence="6">
    <location>
        <position position="50"/>
    </location>
</feature>
<dbReference type="SMART" id="SM00116">
    <property type="entry name" value="CBS"/>
    <property type="match status" value="2"/>
</dbReference>
<dbReference type="GO" id="GO:0046872">
    <property type="term" value="F:metal ion binding"/>
    <property type="evidence" value="ECO:0007669"/>
    <property type="project" value="UniProtKB-KW"/>
</dbReference>
<dbReference type="InterPro" id="IPR046342">
    <property type="entry name" value="CBS_dom_sf"/>
</dbReference>
<dbReference type="SUPFAM" id="SSF53697">
    <property type="entry name" value="SIS domain"/>
    <property type="match status" value="1"/>
</dbReference>
<keyword evidence="2" id="KW-0677">Repeat</keyword>
<gene>
    <name evidence="10" type="ORF">DKP91_10970</name>
</gene>
<dbReference type="GO" id="GO:0019146">
    <property type="term" value="F:arabinose-5-phosphate isomerase activity"/>
    <property type="evidence" value="ECO:0007669"/>
    <property type="project" value="UniProtKB-ARBA"/>
</dbReference>
<feature type="domain" description="CBS" evidence="8">
    <location>
        <begin position="201"/>
        <end position="259"/>
    </location>
</feature>
<dbReference type="Proteomes" id="UP000249070">
    <property type="component" value="Unassembled WGS sequence"/>
</dbReference>
<dbReference type="InterPro" id="IPR035474">
    <property type="entry name" value="SIS_Kpsf"/>
</dbReference>
<keyword evidence="3 7" id="KW-0129">CBS domain</keyword>
<evidence type="ECO:0000256" key="4">
    <source>
        <dbReference type="PIRNR" id="PIRNR004692"/>
    </source>
</evidence>
<dbReference type="CDD" id="cd05014">
    <property type="entry name" value="SIS_Kpsf"/>
    <property type="match status" value="1"/>
</dbReference>
<dbReference type="GO" id="GO:1901135">
    <property type="term" value="P:carbohydrate derivative metabolic process"/>
    <property type="evidence" value="ECO:0007669"/>
    <property type="project" value="InterPro"/>
</dbReference>
<feature type="site" description="Catalytically relevant" evidence="6">
    <location>
        <position position="102"/>
    </location>
</feature>
<dbReference type="GO" id="GO:0097367">
    <property type="term" value="F:carbohydrate derivative binding"/>
    <property type="evidence" value="ECO:0007669"/>
    <property type="project" value="InterPro"/>
</dbReference>
<evidence type="ECO:0000256" key="7">
    <source>
        <dbReference type="PROSITE-ProRule" id="PRU00703"/>
    </source>
</evidence>
<dbReference type="Pfam" id="PF01380">
    <property type="entry name" value="SIS"/>
    <property type="match status" value="1"/>
</dbReference>
<feature type="binding site" evidence="5">
    <location>
        <position position="73"/>
    </location>
    <ligand>
        <name>Zn(2+)</name>
        <dbReference type="ChEBI" id="CHEBI:29105"/>
    </ligand>
</feature>
<evidence type="ECO:0000256" key="1">
    <source>
        <dbReference type="ARBA" id="ARBA00008165"/>
    </source>
</evidence>
<dbReference type="AlphaFoldDB" id="A0AB73TUX4"/>
<reference evidence="10 11" key="1">
    <citation type="submission" date="2018-05" db="EMBL/GenBank/DDBJ databases">
        <title>Vancomycin-resistant Enterococcus faecium strain from Chelyabinsk, Russia.</title>
        <authorList>
            <person name="Gostev V."/>
            <person name="Goncharov A."/>
            <person name="Kolodzhieva V."/>
            <person name="Suvorov A."/>
            <person name="Sidorenko S."/>
            <person name="Zueva L."/>
        </authorList>
    </citation>
    <scope>NUCLEOTIDE SEQUENCE [LARGE SCALE GENOMIC DNA]</scope>
    <source>
        <strain evidence="10 11">20</strain>
    </source>
</reference>
<accession>A0AB73TUX4</accession>
<comment type="similarity">
    <text evidence="1 4">Belongs to the SIS family. GutQ/KpsF subfamily.</text>
</comment>
<comment type="caution">
    <text evidence="10">The sequence shown here is derived from an EMBL/GenBank/DDBJ whole genome shotgun (WGS) entry which is preliminary data.</text>
</comment>
<organism evidence="10 11">
    <name type="scientific">Enterococcus faecium</name>
    <name type="common">Streptococcus faecium</name>
    <dbReference type="NCBI Taxonomy" id="1352"/>
    <lineage>
        <taxon>Bacteria</taxon>
        <taxon>Bacillati</taxon>
        <taxon>Bacillota</taxon>
        <taxon>Bacilli</taxon>
        <taxon>Lactobacillales</taxon>
        <taxon>Enterococcaceae</taxon>
        <taxon>Enterococcus</taxon>
    </lineage>
</organism>
<dbReference type="CDD" id="cd04604">
    <property type="entry name" value="CBS_pair_SIS_assoc"/>
    <property type="match status" value="1"/>
</dbReference>
<dbReference type="EMBL" id="QHGU01000059">
    <property type="protein sequence ID" value="PZM55158.1"/>
    <property type="molecule type" value="Genomic_DNA"/>
</dbReference>
<dbReference type="RefSeq" id="WP_111230913.1">
    <property type="nucleotide sequence ID" value="NZ_CAMRQY010000002.1"/>
</dbReference>
<dbReference type="Gene3D" id="3.40.50.10490">
    <property type="entry name" value="Glucose-6-phosphate isomerase like protein, domain 1"/>
    <property type="match status" value="1"/>
</dbReference>
<sequence length="321" mass="34262">MDKIIEAKRVFDIEIEALKRTRDCLGKTFVRILDAIVNCEGKVIITGMGKPGHIAAKLAATFASLGTPAFRLHPAEAMHGDLGMVSEKDIVIAISYSGESDEIVKILPNIKMIGATLIGITGNSKSTLATASDIVQILPEFEEACYLGLAPTSSATSVLCYGDALAVVASGIYGFKDSDFGKFHPAGSLGKKLILKVSDLMSHGNEIPMVNSGTLLMDAISVMSNKGLGIVSVIDQDGTLKGIITDGDLRRIIERKVDIYSVEIDDVMIANPKVFTKDKLAVDALRFLKANSINILPIIDDEGMLVGTITWQQIVKAGIVA</sequence>
<feature type="domain" description="SIS" evidence="9">
    <location>
        <begin position="32"/>
        <end position="175"/>
    </location>
</feature>
<dbReference type="PANTHER" id="PTHR42745:SF1">
    <property type="entry name" value="ARABINOSE 5-PHOSPHATE ISOMERASE KDSD"/>
    <property type="match status" value="1"/>
</dbReference>
<dbReference type="Pfam" id="PF00571">
    <property type="entry name" value="CBS"/>
    <property type="match status" value="2"/>
</dbReference>
<feature type="site" description="Catalytically relevant" evidence="6">
    <location>
        <position position="184"/>
    </location>
</feature>
<evidence type="ECO:0000256" key="2">
    <source>
        <dbReference type="ARBA" id="ARBA00022737"/>
    </source>
</evidence>
<dbReference type="PROSITE" id="PS51371">
    <property type="entry name" value="CBS"/>
    <property type="match status" value="2"/>
</dbReference>
<dbReference type="Gene3D" id="3.10.580.10">
    <property type="entry name" value="CBS-domain"/>
    <property type="match status" value="1"/>
</dbReference>
<evidence type="ECO:0000259" key="9">
    <source>
        <dbReference type="PROSITE" id="PS51464"/>
    </source>
</evidence>
<evidence type="ECO:0000313" key="11">
    <source>
        <dbReference type="Proteomes" id="UP000249070"/>
    </source>
</evidence>
<dbReference type="PROSITE" id="PS51464">
    <property type="entry name" value="SIS"/>
    <property type="match status" value="1"/>
</dbReference>
<dbReference type="InterPro" id="IPR046348">
    <property type="entry name" value="SIS_dom_sf"/>
</dbReference>
<evidence type="ECO:0000256" key="5">
    <source>
        <dbReference type="PIRSR" id="PIRSR004692-2"/>
    </source>
</evidence>
<dbReference type="InterPro" id="IPR000644">
    <property type="entry name" value="CBS_dom"/>
</dbReference>
<dbReference type="FunFam" id="3.40.50.10490:FF:000011">
    <property type="entry name" value="Arabinose 5-phosphate isomerase"/>
    <property type="match status" value="1"/>
</dbReference>
<dbReference type="PANTHER" id="PTHR42745">
    <property type="match status" value="1"/>
</dbReference>
<protein>
    <recommendedName>
        <fullName evidence="12">KpsF/GutQ family sugar-phosphate isomerase</fullName>
    </recommendedName>
</protein>
<feature type="domain" description="CBS" evidence="8">
    <location>
        <begin position="268"/>
        <end position="321"/>
    </location>
</feature>
<dbReference type="InterPro" id="IPR050986">
    <property type="entry name" value="GutQ/KpsF_isomerases"/>
</dbReference>
<proteinExistence type="inferred from homology"/>
<dbReference type="PIRSF" id="PIRSF004692">
    <property type="entry name" value="KdsD_KpsF"/>
    <property type="match status" value="1"/>
</dbReference>
<evidence type="ECO:0000313" key="10">
    <source>
        <dbReference type="EMBL" id="PZM55158.1"/>
    </source>
</evidence>
<dbReference type="InterPro" id="IPR001347">
    <property type="entry name" value="SIS_dom"/>
</dbReference>